<dbReference type="GO" id="GO:0000785">
    <property type="term" value="C:chromatin"/>
    <property type="evidence" value="ECO:0007669"/>
    <property type="project" value="TreeGrafter"/>
</dbReference>
<dbReference type="GO" id="GO:0046872">
    <property type="term" value="F:metal ion binding"/>
    <property type="evidence" value="ECO:0007669"/>
    <property type="project" value="UniProtKB-KW"/>
</dbReference>
<dbReference type="GO" id="GO:0032454">
    <property type="term" value="F:histone H3K9 demethylase activity"/>
    <property type="evidence" value="ECO:0007669"/>
    <property type="project" value="InterPro"/>
</dbReference>
<dbReference type="SUPFAM" id="SSF51197">
    <property type="entry name" value="Clavaminate synthase-like"/>
    <property type="match status" value="1"/>
</dbReference>
<accession>A0AAD6WY88</accession>
<comment type="caution">
    <text evidence="6">The sequence shown here is derived from an EMBL/GenBank/DDBJ whole genome shotgun (WGS) entry which is preliminary data.</text>
</comment>
<keyword evidence="3" id="KW-0539">Nucleus</keyword>
<dbReference type="Proteomes" id="UP001218188">
    <property type="component" value="Unassembled WGS sequence"/>
</dbReference>
<dbReference type="SMART" id="SM00558">
    <property type="entry name" value="JmjC"/>
    <property type="match status" value="1"/>
</dbReference>
<dbReference type="GO" id="GO:0031490">
    <property type="term" value="F:chromatin DNA binding"/>
    <property type="evidence" value="ECO:0007669"/>
    <property type="project" value="TreeGrafter"/>
</dbReference>
<dbReference type="Pfam" id="PF02373">
    <property type="entry name" value="JmjC"/>
    <property type="match status" value="1"/>
</dbReference>
<sequence>MVTLTGQPQKSRRQKKVQATAKLHSGKYNKLQSFKCWKAPSESPITRCVECSGHKKKKDSCRFIGVRTILYDGPTVLGYHLEEQEKASILVPDLPKVFNVPPSREHITVIELTLANGLLPILQEELQHINEGAATYVAGKAGVRTTCDTCSTSIFSQAWLCLSCGREACAQCFHLLVKFQGGPTGPNGMECATHIGRHPHFFDCTVQKGGVRLLHDQECFKPKTLFRVSQLHAAIQRMLELIKIPPVREKLSTLQPAVVSSRDDIPHLVICTCTMDALSDDVFNVFWSTGEPLLVTGASQGFTLGEWTPSYFMEHYGSQECQVVDCQSGEVENTTVRQFFRTFGSKTHNRCLKLKDWPPQSSFSSEFPQHYDNFQRAVPLPNFVRRDGVLNISSRFPEKCVPPDLGPKMYNAHGNPAGTGRGSQGSTKLHMDMADALNIMTYAGPQKNERAGAGCAAWDIFRAADSDTLRGFLRKKFPQYSDVDPIHSQGVYIDDELRMELYQETQVVSYRVYQKVGEGVFIPAGCAHQVTNLSDCMKIAIDFVSPQNVERCATLTQEFREQFGHDGKASKEDALALKTMMWFAWLSCTTFNE</sequence>
<comment type="subcellular location">
    <subcellularLocation>
        <location evidence="1">Nucleus</location>
    </subcellularLocation>
</comment>
<feature type="region of interest" description="Disordered" evidence="4">
    <location>
        <begin position="1"/>
        <end position="20"/>
    </location>
</feature>
<dbReference type="PANTHER" id="PTHR12549:SF38">
    <property type="entry name" value="JMJC DOMAIN-CONTAINING HISTONE DEMETHYLASE 2, ISOFORM A"/>
    <property type="match status" value="1"/>
</dbReference>
<organism evidence="6 7">
    <name type="scientific">Mycena alexandri</name>
    <dbReference type="NCBI Taxonomy" id="1745969"/>
    <lineage>
        <taxon>Eukaryota</taxon>
        <taxon>Fungi</taxon>
        <taxon>Dikarya</taxon>
        <taxon>Basidiomycota</taxon>
        <taxon>Agaricomycotina</taxon>
        <taxon>Agaricomycetes</taxon>
        <taxon>Agaricomycetidae</taxon>
        <taxon>Agaricales</taxon>
        <taxon>Marasmiineae</taxon>
        <taxon>Mycenaceae</taxon>
        <taxon>Mycena</taxon>
    </lineage>
</organism>
<name>A0AAD6WY88_9AGAR</name>
<evidence type="ECO:0000256" key="2">
    <source>
        <dbReference type="ARBA" id="ARBA00022723"/>
    </source>
</evidence>
<protein>
    <submittedName>
        <fullName evidence="6">Clavaminate synthase-like protein</fullName>
    </submittedName>
</protein>
<dbReference type="InterPro" id="IPR003347">
    <property type="entry name" value="JmjC_dom"/>
</dbReference>
<evidence type="ECO:0000313" key="7">
    <source>
        <dbReference type="Proteomes" id="UP001218188"/>
    </source>
</evidence>
<feature type="domain" description="JmjC" evidence="5">
    <location>
        <begin position="385"/>
        <end position="560"/>
    </location>
</feature>
<dbReference type="EMBL" id="JARJCM010000105">
    <property type="protein sequence ID" value="KAJ7029090.1"/>
    <property type="molecule type" value="Genomic_DNA"/>
</dbReference>
<dbReference type="PANTHER" id="PTHR12549">
    <property type="entry name" value="JMJC DOMAIN-CONTAINING HISTONE DEMETHYLATION PROTEIN"/>
    <property type="match status" value="1"/>
</dbReference>
<keyword evidence="2" id="KW-0479">Metal-binding</keyword>
<evidence type="ECO:0000256" key="4">
    <source>
        <dbReference type="SAM" id="MobiDB-lite"/>
    </source>
</evidence>
<proteinExistence type="predicted"/>
<evidence type="ECO:0000256" key="1">
    <source>
        <dbReference type="ARBA" id="ARBA00004123"/>
    </source>
</evidence>
<dbReference type="GO" id="GO:0000118">
    <property type="term" value="C:histone deacetylase complex"/>
    <property type="evidence" value="ECO:0007669"/>
    <property type="project" value="TreeGrafter"/>
</dbReference>
<keyword evidence="7" id="KW-1185">Reference proteome</keyword>
<dbReference type="PROSITE" id="PS51184">
    <property type="entry name" value="JMJC"/>
    <property type="match status" value="1"/>
</dbReference>
<reference evidence="6" key="1">
    <citation type="submission" date="2023-03" db="EMBL/GenBank/DDBJ databases">
        <title>Massive genome expansion in bonnet fungi (Mycena s.s.) driven by repeated elements and novel gene families across ecological guilds.</title>
        <authorList>
            <consortium name="Lawrence Berkeley National Laboratory"/>
            <person name="Harder C.B."/>
            <person name="Miyauchi S."/>
            <person name="Viragh M."/>
            <person name="Kuo A."/>
            <person name="Thoen E."/>
            <person name="Andreopoulos B."/>
            <person name="Lu D."/>
            <person name="Skrede I."/>
            <person name="Drula E."/>
            <person name="Henrissat B."/>
            <person name="Morin E."/>
            <person name="Kohler A."/>
            <person name="Barry K."/>
            <person name="LaButti K."/>
            <person name="Morin E."/>
            <person name="Salamov A."/>
            <person name="Lipzen A."/>
            <person name="Mereny Z."/>
            <person name="Hegedus B."/>
            <person name="Baldrian P."/>
            <person name="Stursova M."/>
            <person name="Weitz H."/>
            <person name="Taylor A."/>
            <person name="Grigoriev I.V."/>
            <person name="Nagy L.G."/>
            <person name="Martin F."/>
            <person name="Kauserud H."/>
        </authorList>
    </citation>
    <scope>NUCLEOTIDE SEQUENCE</scope>
    <source>
        <strain evidence="6">CBHHK200</strain>
    </source>
</reference>
<dbReference type="GO" id="GO:0003712">
    <property type="term" value="F:transcription coregulator activity"/>
    <property type="evidence" value="ECO:0007669"/>
    <property type="project" value="TreeGrafter"/>
</dbReference>
<dbReference type="GO" id="GO:0006357">
    <property type="term" value="P:regulation of transcription by RNA polymerase II"/>
    <property type="evidence" value="ECO:0007669"/>
    <property type="project" value="TreeGrafter"/>
</dbReference>
<dbReference type="AlphaFoldDB" id="A0AAD6WY88"/>
<dbReference type="InterPro" id="IPR045109">
    <property type="entry name" value="LSDs-like"/>
</dbReference>
<gene>
    <name evidence="6" type="ORF">C8F04DRAFT_1289048</name>
</gene>
<evidence type="ECO:0000259" key="5">
    <source>
        <dbReference type="PROSITE" id="PS51184"/>
    </source>
</evidence>
<evidence type="ECO:0000313" key="6">
    <source>
        <dbReference type="EMBL" id="KAJ7029090.1"/>
    </source>
</evidence>
<evidence type="ECO:0000256" key="3">
    <source>
        <dbReference type="ARBA" id="ARBA00023242"/>
    </source>
</evidence>
<dbReference type="Gene3D" id="2.60.120.650">
    <property type="entry name" value="Cupin"/>
    <property type="match status" value="1"/>
</dbReference>